<dbReference type="InterPro" id="IPR036259">
    <property type="entry name" value="MFS_trans_sf"/>
</dbReference>
<reference evidence="7 8" key="1">
    <citation type="submission" date="2015-07" db="EMBL/GenBank/DDBJ databases">
        <title>High-quality genome of monoxenous trypanosomatid Leptomonas pyrrhocoris.</title>
        <authorList>
            <person name="Flegontov P."/>
            <person name="Butenko A."/>
            <person name="Firsov S."/>
            <person name="Vlcek C."/>
            <person name="Logacheva M.D."/>
            <person name="Field M."/>
            <person name="Filatov D."/>
            <person name="Flegontova O."/>
            <person name="Gerasimov E."/>
            <person name="Jackson A.P."/>
            <person name="Kelly S."/>
            <person name="Opperdoes F."/>
            <person name="O'Reilly A."/>
            <person name="Votypka J."/>
            <person name="Yurchenko V."/>
            <person name="Lukes J."/>
        </authorList>
    </citation>
    <scope>NUCLEOTIDE SEQUENCE [LARGE SCALE GENOMIC DNA]</scope>
    <source>
        <strain evidence="7">H10</strain>
    </source>
</reference>
<feature type="transmembrane region" description="Helical" evidence="6">
    <location>
        <begin position="525"/>
        <end position="544"/>
    </location>
</feature>
<dbReference type="InterPro" id="IPR005829">
    <property type="entry name" value="Sugar_transporter_CS"/>
</dbReference>
<dbReference type="PRINTS" id="PR00171">
    <property type="entry name" value="SUGRTRNSPORT"/>
</dbReference>
<proteinExistence type="predicted"/>
<dbReference type="EMBL" id="LGTL01000015">
    <property type="protein sequence ID" value="KPA77846.1"/>
    <property type="molecule type" value="Genomic_DNA"/>
</dbReference>
<dbReference type="RefSeq" id="XP_015656285.1">
    <property type="nucleotide sequence ID" value="XM_015804992.1"/>
</dbReference>
<dbReference type="Gene3D" id="1.20.1250.20">
    <property type="entry name" value="MFS general substrate transporter like domains"/>
    <property type="match status" value="2"/>
</dbReference>
<organism evidence="7 8">
    <name type="scientific">Leptomonas pyrrhocoris</name>
    <name type="common">Firebug parasite</name>
    <dbReference type="NCBI Taxonomy" id="157538"/>
    <lineage>
        <taxon>Eukaryota</taxon>
        <taxon>Discoba</taxon>
        <taxon>Euglenozoa</taxon>
        <taxon>Kinetoplastea</taxon>
        <taxon>Metakinetoplastina</taxon>
        <taxon>Trypanosomatida</taxon>
        <taxon>Trypanosomatidae</taxon>
        <taxon>Leishmaniinae</taxon>
        <taxon>Leptomonas</taxon>
    </lineage>
</organism>
<evidence type="ECO:0000256" key="6">
    <source>
        <dbReference type="SAM" id="Phobius"/>
    </source>
</evidence>
<dbReference type="PANTHER" id="PTHR48022">
    <property type="entry name" value="PLASTIDIC GLUCOSE TRANSPORTER 4"/>
    <property type="match status" value="1"/>
</dbReference>
<feature type="region of interest" description="Disordered" evidence="5">
    <location>
        <begin position="181"/>
        <end position="201"/>
    </location>
</feature>
<dbReference type="Proteomes" id="UP000037923">
    <property type="component" value="Unassembled WGS sequence"/>
</dbReference>
<dbReference type="InterPro" id="IPR005828">
    <property type="entry name" value="MFS_sugar_transport-like"/>
</dbReference>
<feature type="compositionally biased region" description="Polar residues" evidence="5">
    <location>
        <begin position="190"/>
        <end position="200"/>
    </location>
</feature>
<evidence type="ECO:0000256" key="5">
    <source>
        <dbReference type="SAM" id="MobiDB-lite"/>
    </source>
</evidence>
<keyword evidence="3 6" id="KW-1133">Transmembrane helix</keyword>
<feature type="compositionally biased region" description="Pro residues" evidence="5">
    <location>
        <begin position="89"/>
        <end position="108"/>
    </location>
</feature>
<evidence type="ECO:0000256" key="3">
    <source>
        <dbReference type="ARBA" id="ARBA00022989"/>
    </source>
</evidence>
<protein>
    <submittedName>
        <fullName evidence="7">Putative lmgt2</fullName>
    </submittedName>
</protein>
<feature type="transmembrane region" description="Helical" evidence="6">
    <location>
        <begin position="475"/>
        <end position="497"/>
    </location>
</feature>
<feature type="region of interest" description="Disordered" evidence="5">
    <location>
        <begin position="730"/>
        <end position="753"/>
    </location>
</feature>
<dbReference type="OrthoDB" id="4540492at2759"/>
<feature type="transmembrane region" description="Helical" evidence="6">
    <location>
        <begin position="398"/>
        <end position="423"/>
    </location>
</feature>
<dbReference type="VEuPathDB" id="TriTrypDB:LpyrH10_15_0610"/>
<keyword evidence="2 6" id="KW-0812">Transmembrane</keyword>
<feature type="transmembrane region" description="Helical" evidence="6">
    <location>
        <begin position="556"/>
        <end position="577"/>
    </location>
</feature>
<gene>
    <name evidence="7" type="ORF">ABB37_06651</name>
</gene>
<dbReference type="PANTHER" id="PTHR48022:SF2">
    <property type="entry name" value="PLASTIDIC GLUCOSE TRANSPORTER 4"/>
    <property type="match status" value="1"/>
</dbReference>
<dbReference type="SUPFAM" id="SSF103473">
    <property type="entry name" value="MFS general substrate transporter"/>
    <property type="match status" value="1"/>
</dbReference>
<evidence type="ECO:0000256" key="1">
    <source>
        <dbReference type="ARBA" id="ARBA00004141"/>
    </source>
</evidence>
<feature type="transmembrane region" description="Helical" evidence="6">
    <location>
        <begin position="344"/>
        <end position="366"/>
    </location>
</feature>
<evidence type="ECO:0000256" key="2">
    <source>
        <dbReference type="ARBA" id="ARBA00022692"/>
    </source>
</evidence>
<feature type="transmembrane region" description="Helical" evidence="6">
    <location>
        <begin position="696"/>
        <end position="720"/>
    </location>
</feature>
<feature type="transmembrane region" description="Helical" evidence="6">
    <location>
        <begin position="589"/>
        <end position="610"/>
    </location>
</feature>
<evidence type="ECO:0000313" key="8">
    <source>
        <dbReference type="Proteomes" id="UP000037923"/>
    </source>
</evidence>
<comment type="caution">
    <text evidence="7">The sequence shown here is derived from an EMBL/GenBank/DDBJ whole genome shotgun (WGS) entry which is preliminary data.</text>
</comment>
<feature type="transmembrane region" description="Helical" evidence="6">
    <location>
        <begin position="622"/>
        <end position="645"/>
    </location>
</feature>
<evidence type="ECO:0000313" key="7">
    <source>
        <dbReference type="EMBL" id="KPA77846.1"/>
    </source>
</evidence>
<sequence length="793" mass="85145">MEMLRNDRPTQQENASFASTAFLPLPNNAPSSSNKNPAVPFAGTDGALAGPTAPQPEEPVAQPSADVVVVAPNGPLQGNDISTALRLAVPPPPSLSSQLPPPPPPQQPSPLQSPLRSRLHREEHTEHSGSSLDSEDHFIPPRTAGRGASRLNERASPPPQQSDGDLHSDHLAHATYHHREAHPKDEFAMTSPNINPPQSKKFQRSPASLLAAFNRQNIKVTVVPIICGLISGYSITLVPVYTQLFVTGTNCALYTAQKGCESVPFADCMWRTATVTLDDGTTQSLNYCGWLSITCRATYPNDGWMGGGGNTTLAEMRCLQDSRCTWSYSAKECQNPNGFSPKELAIFAGSMIAGNVFGAFLGGPLVTHIGARLTFIVSGLFSVVTSIMGHLHASLNDFWVLASSRFVLGIFMGLITVACPLYVHENALPRYKQKIGFMFQIFGTTGSLLAGFISVGEGESIDYAANASQHISARMQGITAGQTLLAILLFLLGVFCADSKVKFKKGVEGALNQNEYSYWKMAPRLMMVIAINASFRFTGFNALTNFAPKLMSSFNVAPFLGVFFTLVVNFVGAVASLPASLFVSPKTLFLFGSCFISCMCLFLCGIPVYPGVASASVTNTCAVVGICLFIFAFELFVGPSFYVILQEIFPPSFRPRGNSFAQLWQFFFNLVINVCYPIAVIGFSGGEEGDQHKGQAIIFIFFGALGLVLFVYEFFCLDLWDSEAAEAERKPDASNAQGETPALNDGGASGGGATELVAVAAPTTQMTDLESSSGGNGAYLERDLDLQEVDARV</sequence>
<dbReference type="InterPro" id="IPR050360">
    <property type="entry name" value="MFS_Sugar_Transporters"/>
</dbReference>
<dbReference type="PROSITE" id="PS00217">
    <property type="entry name" value="SUGAR_TRANSPORT_2"/>
    <property type="match status" value="1"/>
</dbReference>
<feature type="transmembrane region" description="Helical" evidence="6">
    <location>
        <begin position="435"/>
        <end position="455"/>
    </location>
</feature>
<dbReference type="InterPro" id="IPR003663">
    <property type="entry name" value="Sugar/inositol_transpt"/>
</dbReference>
<feature type="region of interest" description="Disordered" evidence="5">
    <location>
        <begin position="1"/>
        <end position="167"/>
    </location>
</feature>
<dbReference type="GO" id="GO:0005351">
    <property type="term" value="F:carbohydrate:proton symporter activity"/>
    <property type="evidence" value="ECO:0007669"/>
    <property type="project" value="TreeGrafter"/>
</dbReference>
<keyword evidence="4 6" id="KW-0472">Membrane</keyword>
<feature type="transmembrane region" description="Helical" evidence="6">
    <location>
        <begin position="373"/>
        <end position="392"/>
    </location>
</feature>
<dbReference type="AlphaFoldDB" id="A0A0M9FXE3"/>
<feature type="transmembrane region" description="Helical" evidence="6">
    <location>
        <begin position="666"/>
        <end position="684"/>
    </location>
</feature>
<keyword evidence="8" id="KW-1185">Reference proteome</keyword>
<accession>A0A0M9FXE3</accession>
<feature type="compositionally biased region" description="Low complexity" evidence="5">
    <location>
        <begin position="23"/>
        <end position="38"/>
    </location>
</feature>
<dbReference type="GeneID" id="26906937"/>
<dbReference type="Pfam" id="PF00083">
    <property type="entry name" value="Sugar_tr"/>
    <property type="match status" value="2"/>
</dbReference>
<name>A0A0M9FXE3_LEPPY</name>
<dbReference type="GO" id="GO:0016020">
    <property type="term" value="C:membrane"/>
    <property type="evidence" value="ECO:0007669"/>
    <property type="project" value="UniProtKB-SubCell"/>
</dbReference>
<evidence type="ECO:0000256" key="4">
    <source>
        <dbReference type="ARBA" id="ARBA00023136"/>
    </source>
</evidence>
<feature type="compositionally biased region" description="Basic and acidic residues" evidence="5">
    <location>
        <begin position="1"/>
        <end position="10"/>
    </location>
</feature>
<comment type="subcellular location">
    <subcellularLocation>
        <location evidence="1">Membrane</location>
        <topology evidence="1">Multi-pass membrane protein</topology>
    </subcellularLocation>
</comment>